<dbReference type="AlphaFoldDB" id="A0A1I6NS27"/>
<reference evidence="2 3" key="1">
    <citation type="submission" date="2016-10" db="EMBL/GenBank/DDBJ databases">
        <authorList>
            <person name="de Groot N.N."/>
        </authorList>
    </citation>
    <scope>NUCLEOTIDE SEQUENCE [LARGE SCALE GENOMIC DNA]</scope>
    <source>
        <strain evidence="2 3">DSM 22789</strain>
    </source>
</reference>
<dbReference type="Gene3D" id="2.40.50.100">
    <property type="match status" value="1"/>
</dbReference>
<dbReference type="OrthoDB" id="9798190at2"/>
<evidence type="ECO:0000256" key="1">
    <source>
        <dbReference type="SAM" id="Coils"/>
    </source>
</evidence>
<dbReference type="RefSeq" id="WP_093363171.1">
    <property type="nucleotide sequence ID" value="NZ_FOZZ01000001.1"/>
</dbReference>
<dbReference type="SUPFAM" id="SSF111369">
    <property type="entry name" value="HlyD-like secretion proteins"/>
    <property type="match status" value="1"/>
</dbReference>
<evidence type="ECO:0000313" key="3">
    <source>
        <dbReference type="Proteomes" id="UP000198785"/>
    </source>
</evidence>
<dbReference type="EMBL" id="FOZZ01000001">
    <property type="protein sequence ID" value="SFS30747.1"/>
    <property type="molecule type" value="Genomic_DNA"/>
</dbReference>
<dbReference type="Gene3D" id="2.40.30.170">
    <property type="match status" value="1"/>
</dbReference>
<sequence>MKRIYIIPLIFTFFACQQDKKEKTLDGKVEREQITVVTKVPGKVEKILVSEGDFVHAGDTLAILDIPEVDAKTEQAKGALQSADAQYNMAVKGATAGQLTQLQAKVDGLTEQYNFAKKSIERLDNLLKDSLVSQQKYDETYAKYQGAKNQYLAAQAELAEAKEGARREQQMMALGQKERAKGAVSEVEVAAREKYLIAPQDMSVETINLKVGELAMAGYPIVNGYIHNSVYFRFTLAEDHIAKVQKGKEVTVKVPYQNNKEIKGKVVAIKALNAYANIATAYPDYDNQLALFEVKVVPEDFSTTEDILTKTMVTLHVE</sequence>
<gene>
    <name evidence="2" type="ORF">SAMN05660206_10152</name>
</gene>
<organism evidence="2 3">
    <name type="scientific">Sphingobacterium wenxiniae</name>
    <dbReference type="NCBI Taxonomy" id="683125"/>
    <lineage>
        <taxon>Bacteria</taxon>
        <taxon>Pseudomonadati</taxon>
        <taxon>Bacteroidota</taxon>
        <taxon>Sphingobacteriia</taxon>
        <taxon>Sphingobacteriales</taxon>
        <taxon>Sphingobacteriaceae</taxon>
        <taxon>Sphingobacterium</taxon>
    </lineage>
</organism>
<dbReference type="GO" id="GO:0005886">
    <property type="term" value="C:plasma membrane"/>
    <property type="evidence" value="ECO:0007669"/>
    <property type="project" value="TreeGrafter"/>
</dbReference>
<dbReference type="STRING" id="683125.SAMN05660206_10152"/>
<proteinExistence type="predicted"/>
<keyword evidence="3" id="KW-1185">Reference proteome</keyword>
<protein>
    <submittedName>
        <fullName evidence="2">HlyD family secretion protein</fullName>
    </submittedName>
</protein>
<feature type="coiled-coil region" evidence="1">
    <location>
        <begin position="99"/>
        <end position="164"/>
    </location>
</feature>
<evidence type="ECO:0000313" key="2">
    <source>
        <dbReference type="EMBL" id="SFS30747.1"/>
    </source>
</evidence>
<accession>A0A1I6NS27</accession>
<dbReference type="PROSITE" id="PS51257">
    <property type="entry name" value="PROKAR_LIPOPROTEIN"/>
    <property type="match status" value="1"/>
</dbReference>
<keyword evidence="1" id="KW-0175">Coiled coil</keyword>
<dbReference type="PANTHER" id="PTHR30438">
    <property type="entry name" value="36 KDA ANTIGEN-RELATED"/>
    <property type="match status" value="1"/>
</dbReference>
<dbReference type="PANTHER" id="PTHR30438:SF2">
    <property type="entry name" value="MEMBRANE PROTEIN"/>
    <property type="match status" value="1"/>
</dbReference>
<name>A0A1I6NS27_9SPHI</name>
<dbReference type="Proteomes" id="UP000198785">
    <property type="component" value="Unassembled WGS sequence"/>
</dbReference>